<evidence type="ECO:0000256" key="12">
    <source>
        <dbReference type="PIRSR" id="PIRSR639383-2"/>
    </source>
</evidence>
<dbReference type="Proteomes" id="UP000327044">
    <property type="component" value="Unassembled WGS sequence"/>
</dbReference>
<evidence type="ECO:0000313" key="17">
    <source>
        <dbReference type="EMBL" id="JAV84726.1"/>
    </source>
</evidence>
<dbReference type="SUPFAM" id="SSF56317">
    <property type="entry name" value="Carbon-nitrogen hydrolase"/>
    <property type="match status" value="1"/>
</dbReference>
<dbReference type="InterPro" id="IPR036526">
    <property type="entry name" value="C-N_Hydrolase_sf"/>
</dbReference>
<dbReference type="InterPro" id="IPR001110">
    <property type="entry name" value="UPF0012_CS"/>
</dbReference>
<evidence type="ECO:0000256" key="2">
    <source>
        <dbReference type="ARBA" id="ARBA00011881"/>
    </source>
</evidence>
<evidence type="ECO:0000256" key="6">
    <source>
        <dbReference type="ARBA" id="ARBA00023268"/>
    </source>
</evidence>
<reference evidence="17" key="1">
    <citation type="journal article" date="2016" name="Sci. Rep.">
        <title>Molecular characterization of firefly nuptial gifts: a multi-omics approach sheds light on postcopulatory sexual selection.</title>
        <authorList>
            <person name="Al-Wathiqui N."/>
            <person name="Fallon T.R."/>
            <person name="South A."/>
            <person name="Weng J.K."/>
            <person name="Lewis S.M."/>
        </authorList>
    </citation>
    <scope>NUCLEOTIDE SEQUENCE</scope>
</reference>
<dbReference type="GO" id="GO:0047710">
    <property type="term" value="F:bis(5'-adenosyl)-triphosphatase activity"/>
    <property type="evidence" value="ECO:0007669"/>
    <property type="project" value="UniProtKB-EC"/>
</dbReference>
<dbReference type="FunCoup" id="A0A1Y1MLF3">
    <property type="interactions" value="638"/>
</dbReference>
<feature type="binding site" evidence="12">
    <location>
        <position position="417"/>
    </location>
    <ligand>
        <name>substrate</name>
    </ligand>
</feature>
<dbReference type="OrthoDB" id="680339at2759"/>
<dbReference type="InterPro" id="IPR011146">
    <property type="entry name" value="HIT-like"/>
</dbReference>
<comment type="catalytic activity">
    <reaction evidence="7">
        <text>P(1),P(3)-bis(5'-adenosyl) triphosphate + H2O = AMP + ADP + 2 H(+)</text>
        <dbReference type="Rhea" id="RHEA:13893"/>
        <dbReference type="ChEBI" id="CHEBI:15377"/>
        <dbReference type="ChEBI" id="CHEBI:15378"/>
        <dbReference type="ChEBI" id="CHEBI:58529"/>
        <dbReference type="ChEBI" id="CHEBI:456215"/>
        <dbReference type="ChEBI" id="CHEBI:456216"/>
        <dbReference type="EC" id="3.6.1.29"/>
    </reaction>
</comment>
<keyword evidence="5" id="KW-0378">Hydrolase</keyword>
<feature type="active site" description="Tele-AMP-histidine intermediate" evidence="11">
    <location>
        <position position="415"/>
    </location>
</feature>
<dbReference type="SUPFAM" id="SSF54197">
    <property type="entry name" value="HIT-like"/>
    <property type="match status" value="1"/>
</dbReference>
<dbReference type="InParanoid" id="A0A1Y1MLF3"/>
<evidence type="ECO:0000256" key="9">
    <source>
        <dbReference type="ARBA" id="ARBA00061127"/>
    </source>
</evidence>
<feature type="site" description="Important for induction of apoptosis" evidence="13">
    <location>
        <position position="433"/>
    </location>
</feature>
<dbReference type="CDD" id="cd01275">
    <property type="entry name" value="FHIT"/>
    <property type="match status" value="1"/>
</dbReference>
<evidence type="ECO:0000256" key="3">
    <source>
        <dbReference type="ARBA" id="ARBA00012377"/>
    </source>
</evidence>
<gene>
    <name evidence="18" type="ORF">PPYR_07848</name>
</gene>
<dbReference type="FunFam" id="3.60.110.10:FF:000005">
    <property type="entry name" value="nitrilase homolog 1 isoform X1"/>
    <property type="match status" value="1"/>
</dbReference>
<comment type="similarity">
    <text evidence="9">In the N-terminal section; belongs to the UPF0012 family.</text>
</comment>
<comment type="cofactor">
    <cofactor evidence="1">
        <name>Mn(2+)</name>
        <dbReference type="ChEBI" id="CHEBI:29035"/>
    </cofactor>
</comment>
<dbReference type="GO" id="GO:0000166">
    <property type="term" value="F:nucleotide binding"/>
    <property type="evidence" value="ECO:0007669"/>
    <property type="project" value="UniProtKB-KW"/>
</dbReference>
<keyword evidence="4" id="KW-0547">Nucleotide-binding</keyword>
<name>A0A1Y1MLF3_PHOPY</name>
<dbReference type="PROSITE" id="PS51084">
    <property type="entry name" value="HIT_2"/>
    <property type="match status" value="1"/>
</dbReference>
<evidence type="ECO:0000256" key="1">
    <source>
        <dbReference type="ARBA" id="ARBA00001936"/>
    </source>
</evidence>
<comment type="subunit">
    <text evidence="2">Homotetramer.</text>
</comment>
<sequence length="466" mass="52592">MKFLQLNHFKSNFSLPFVRYLSQMTAKNTAAVCQFTATSNKEANLKIVTRLVSEAAEKAKVIFLPEACDYVGTSITETKQLAEPLDGKLMSQYKLLAQRHNVWLSIGGFHERQQVNGRDTLHNTHVLINSEGVITGTYRKVHLFDVSLPESNINLQESSYITAGTQIGAPVSTPIGSVGLMICYDLRFPELSLILRKNGGDVLTFPSAFTVTTGEAHWKTLLKSRAIENQCYVIAAAQYGVHNRKRISFGNSLIVDPWGNIIAECPAYSKERATDESIAYANINVEFLKGVRQKMPVLDHRRDDLYRLSLNINKYESDVPNFMFSDKVIPPSTVFYISKYCFAFTNIRCVVPGHVLVASLRQAKRLENLYPEEIADFFQTVVKIQQMVERAYGSHSSTICVQDGPEAGQTIPHIHCHILPRKMGDFEQNDDIYLELAKHDRDHGKPIRDVEEMTTEANMLKKLIVQ</sequence>
<evidence type="ECO:0000313" key="19">
    <source>
        <dbReference type="Proteomes" id="UP000327044"/>
    </source>
</evidence>
<dbReference type="EC" id="3.6.1.29" evidence="3"/>
<dbReference type="AlphaFoldDB" id="A0A1Y1MLF3"/>
<organism evidence="17">
    <name type="scientific">Photinus pyralis</name>
    <name type="common">Common eastern firefly</name>
    <name type="synonym">Lampyris pyralis</name>
    <dbReference type="NCBI Taxonomy" id="7054"/>
    <lineage>
        <taxon>Eukaryota</taxon>
        <taxon>Metazoa</taxon>
        <taxon>Ecdysozoa</taxon>
        <taxon>Arthropoda</taxon>
        <taxon>Hexapoda</taxon>
        <taxon>Insecta</taxon>
        <taxon>Pterygota</taxon>
        <taxon>Neoptera</taxon>
        <taxon>Endopterygota</taxon>
        <taxon>Coleoptera</taxon>
        <taxon>Polyphaga</taxon>
        <taxon>Elateriformia</taxon>
        <taxon>Elateroidea</taxon>
        <taxon>Lampyridae</taxon>
        <taxon>Lampyrinae</taxon>
        <taxon>Photinus</taxon>
    </lineage>
</organism>
<reference evidence="18" key="3">
    <citation type="submission" date="2019-08" db="EMBL/GenBank/DDBJ databases">
        <authorList>
            <consortium name="Photinus pyralis genome working group"/>
            <person name="Fallon T.R."/>
            <person name="Sander Lower S.E."/>
            <person name="Weng J.-K."/>
        </authorList>
    </citation>
    <scope>NUCLEOTIDE SEQUENCE</scope>
    <source>
        <strain evidence="18">1611_PpyrPB1</strain>
        <tissue evidence="18">Whole body</tissue>
    </source>
</reference>
<feature type="binding site" evidence="12">
    <location>
        <position position="402"/>
    </location>
    <ligand>
        <name>substrate</name>
    </ligand>
</feature>
<comment type="function">
    <text evidence="8">Cleaves A-5'-PPP-5'A to yield AMP and ADP.</text>
</comment>
<evidence type="ECO:0000259" key="16">
    <source>
        <dbReference type="PROSITE" id="PS51084"/>
    </source>
</evidence>
<evidence type="ECO:0000256" key="7">
    <source>
        <dbReference type="ARBA" id="ARBA00047780"/>
    </source>
</evidence>
<evidence type="ECO:0000256" key="10">
    <source>
        <dbReference type="ARBA" id="ARBA00069577"/>
    </source>
</evidence>
<dbReference type="InterPro" id="IPR039383">
    <property type="entry name" value="FHIT"/>
</dbReference>
<evidence type="ECO:0000256" key="13">
    <source>
        <dbReference type="PIRSR" id="PIRSR639383-3"/>
    </source>
</evidence>
<evidence type="ECO:0000256" key="4">
    <source>
        <dbReference type="ARBA" id="ARBA00022741"/>
    </source>
</evidence>
<dbReference type="InterPro" id="IPR036265">
    <property type="entry name" value="HIT-like_sf"/>
</dbReference>
<evidence type="ECO:0000313" key="18">
    <source>
        <dbReference type="EMBL" id="KAB0799968.1"/>
    </source>
</evidence>
<dbReference type="EMBL" id="GEZM01032248">
    <property type="protein sequence ID" value="JAV84726.1"/>
    <property type="molecule type" value="Transcribed_RNA"/>
</dbReference>
<evidence type="ECO:0000259" key="15">
    <source>
        <dbReference type="PROSITE" id="PS50263"/>
    </source>
</evidence>
<dbReference type="Gene3D" id="3.30.428.10">
    <property type="entry name" value="HIT-like"/>
    <property type="match status" value="1"/>
</dbReference>
<dbReference type="PROSITE" id="PS01227">
    <property type="entry name" value="UPF0012"/>
    <property type="match status" value="1"/>
</dbReference>
<evidence type="ECO:0000256" key="14">
    <source>
        <dbReference type="PROSITE-ProRule" id="PRU00464"/>
    </source>
</evidence>
<evidence type="ECO:0000256" key="5">
    <source>
        <dbReference type="ARBA" id="ARBA00022801"/>
    </source>
</evidence>
<feature type="domain" description="CN hydrolase" evidence="15">
    <location>
        <begin position="28"/>
        <end position="285"/>
    </location>
</feature>
<dbReference type="PANTHER" id="PTHR23088:SF27">
    <property type="entry name" value="DEAMINATED GLUTATHIONE AMIDASE"/>
    <property type="match status" value="1"/>
</dbReference>
<reference evidence="18 19" key="2">
    <citation type="journal article" date="2018" name="Elife">
        <title>Firefly genomes illuminate parallel origins of bioluminescence in beetles.</title>
        <authorList>
            <person name="Fallon T.R."/>
            <person name="Lower S.E."/>
            <person name="Chang C.H."/>
            <person name="Bessho-Uehara M."/>
            <person name="Martin G.J."/>
            <person name="Bewick A.J."/>
            <person name="Behringer M."/>
            <person name="Debat H.J."/>
            <person name="Wong I."/>
            <person name="Day J.C."/>
            <person name="Suvorov A."/>
            <person name="Silva C.J."/>
            <person name="Stanger-Hall K.F."/>
            <person name="Hall D.W."/>
            <person name="Schmitz R.J."/>
            <person name="Nelson D.R."/>
            <person name="Lewis S.M."/>
            <person name="Shigenobu S."/>
            <person name="Bybee S.M."/>
            <person name="Larracuente A.M."/>
            <person name="Oba Y."/>
            <person name="Weng J.K."/>
        </authorList>
    </citation>
    <scope>NUCLEOTIDE SEQUENCE [LARGE SCALE GENOMIC DNA]</scope>
    <source>
        <strain evidence="18">1611_PpyrPB1</strain>
        <tissue evidence="18">Whole body</tissue>
    </source>
</reference>
<dbReference type="Pfam" id="PF00795">
    <property type="entry name" value="CN_hydrolase"/>
    <property type="match status" value="1"/>
</dbReference>
<dbReference type="PROSITE" id="PS50263">
    <property type="entry name" value="CN_HYDROLASE"/>
    <property type="match status" value="1"/>
</dbReference>
<dbReference type="InterPro" id="IPR045254">
    <property type="entry name" value="Nit1/2_C-N_Hydrolase"/>
</dbReference>
<dbReference type="PANTHER" id="PTHR23088">
    <property type="entry name" value="NITRILASE-RELATED"/>
    <property type="match status" value="1"/>
</dbReference>
<dbReference type="CDD" id="cd07572">
    <property type="entry name" value="nit"/>
    <property type="match status" value="1"/>
</dbReference>
<evidence type="ECO:0000256" key="11">
    <source>
        <dbReference type="PIRSR" id="PIRSR639383-1"/>
    </source>
</evidence>
<dbReference type="Pfam" id="PF01230">
    <property type="entry name" value="HIT"/>
    <property type="match status" value="1"/>
</dbReference>
<dbReference type="GO" id="GO:0016811">
    <property type="term" value="F:hydrolase activity, acting on carbon-nitrogen (but not peptide) bonds, in linear amides"/>
    <property type="evidence" value="ECO:0007669"/>
    <property type="project" value="InterPro"/>
</dbReference>
<proteinExistence type="inferred from homology"/>
<dbReference type="FunFam" id="3.30.428.10:FF:000011">
    <property type="entry name" value="Fragile histidine triad"/>
    <property type="match status" value="1"/>
</dbReference>
<dbReference type="Gene3D" id="3.60.110.10">
    <property type="entry name" value="Carbon-nitrogen hydrolase"/>
    <property type="match status" value="1"/>
</dbReference>
<keyword evidence="6" id="KW-0511">Multifunctional enzyme</keyword>
<dbReference type="InterPro" id="IPR003010">
    <property type="entry name" value="C-N_Hydrolase"/>
</dbReference>
<dbReference type="EMBL" id="VVIM01000005">
    <property type="protein sequence ID" value="KAB0799968.1"/>
    <property type="molecule type" value="Genomic_DNA"/>
</dbReference>
<feature type="short sequence motif" description="Histidine triad motif" evidence="14">
    <location>
        <begin position="413"/>
        <end position="417"/>
    </location>
</feature>
<protein>
    <recommendedName>
        <fullName evidence="10">Nitrilase and fragile histidine triad fusion protein NitFhit</fullName>
        <ecNumber evidence="3">3.6.1.29</ecNumber>
    </recommendedName>
</protein>
<dbReference type="GO" id="GO:0006139">
    <property type="term" value="P:nucleobase-containing compound metabolic process"/>
    <property type="evidence" value="ECO:0007669"/>
    <property type="project" value="TreeGrafter"/>
</dbReference>
<evidence type="ECO:0000256" key="8">
    <source>
        <dbReference type="ARBA" id="ARBA00057461"/>
    </source>
</evidence>
<accession>A0A1Y1MLF3</accession>
<keyword evidence="19" id="KW-1185">Reference proteome</keyword>
<feature type="domain" description="HIT" evidence="16">
    <location>
        <begin position="321"/>
        <end position="428"/>
    </location>
</feature>
<feature type="binding site" evidence="12">
    <location>
        <position position="346"/>
    </location>
    <ligand>
        <name>substrate</name>
    </ligand>
</feature>